<sequence length="170" mass="18162">MRSLLSAALLVTVYYLLPLDSAFTPGTVLGLAGGIVAVGLLLSWQIRKISLSQRPELRAMEALGTTLPLYLLLFATTYYLMEQSAPDSFSEPLTRSDALYFTVTVFSTVGFGDISPRSEPARLLATGQMTMNLLLIGVAARLLVSAVEQGRTHQDATAVEGQNGGTPKAP</sequence>
<feature type="domain" description="Potassium channel" evidence="2">
    <location>
        <begin position="70"/>
        <end position="148"/>
    </location>
</feature>
<feature type="transmembrane region" description="Helical" evidence="1">
    <location>
        <begin position="28"/>
        <end position="47"/>
    </location>
</feature>
<dbReference type="Gene3D" id="1.10.287.70">
    <property type="match status" value="1"/>
</dbReference>
<evidence type="ECO:0000313" key="4">
    <source>
        <dbReference type="Proteomes" id="UP000053669"/>
    </source>
</evidence>
<protein>
    <recommendedName>
        <fullName evidence="2">Potassium channel domain-containing protein</fullName>
    </recommendedName>
</protein>
<dbReference type="Pfam" id="PF07885">
    <property type="entry name" value="Ion_trans_2"/>
    <property type="match status" value="1"/>
</dbReference>
<dbReference type="STRING" id="58343.AQJ46_32725"/>
<dbReference type="Proteomes" id="UP000053669">
    <property type="component" value="Unassembled WGS sequence"/>
</dbReference>
<evidence type="ECO:0000259" key="2">
    <source>
        <dbReference type="Pfam" id="PF07885"/>
    </source>
</evidence>
<keyword evidence="1" id="KW-0472">Membrane</keyword>
<keyword evidence="1" id="KW-1133">Transmembrane helix</keyword>
<organism evidence="3 4">
    <name type="scientific">Streptomyces canus</name>
    <dbReference type="NCBI Taxonomy" id="58343"/>
    <lineage>
        <taxon>Bacteria</taxon>
        <taxon>Bacillati</taxon>
        <taxon>Actinomycetota</taxon>
        <taxon>Actinomycetes</taxon>
        <taxon>Kitasatosporales</taxon>
        <taxon>Streptomycetaceae</taxon>
        <taxon>Streptomyces</taxon>
        <taxon>Streptomyces aurantiacus group</taxon>
    </lineage>
</organism>
<dbReference type="InterPro" id="IPR013099">
    <property type="entry name" value="K_chnl_dom"/>
</dbReference>
<accession>A0A101RV77</accession>
<reference evidence="3 4" key="1">
    <citation type="submission" date="2015-10" db="EMBL/GenBank/DDBJ databases">
        <title>Draft genome sequence of Streptomyces canus DSM 40017, type strain for the species Streptomyces canus.</title>
        <authorList>
            <person name="Ruckert C."/>
            <person name="Winkler A."/>
            <person name="Kalinowski J."/>
            <person name="Kampfer P."/>
            <person name="Glaeser S."/>
        </authorList>
    </citation>
    <scope>NUCLEOTIDE SEQUENCE [LARGE SCALE GENOMIC DNA]</scope>
    <source>
        <strain evidence="3 4">DSM 40017</strain>
    </source>
</reference>
<evidence type="ECO:0000256" key="1">
    <source>
        <dbReference type="SAM" id="Phobius"/>
    </source>
</evidence>
<dbReference type="AlphaFoldDB" id="A0A101RV77"/>
<dbReference type="SUPFAM" id="SSF81324">
    <property type="entry name" value="Voltage-gated potassium channels"/>
    <property type="match status" value="1"/>
</dbReference>
<feature type="transmembrane region" description="Helical" evidence="1">
    <location>
        <begin position="59"/>
        <end position="81"/>
    </location>
</feature>
<gene>
    <name evidence="3" type="ORF">AQJ46_32725</name>
</gene>
<feature type="transmembrane region" description="Helical" evidence="1">
    <location>
        <begin position="123"/>
        <end position="144"/>
    </location>
</feature>
<proteinExistence type="predicted"/>
<evidence type="ECO:0000313" key="3">
    <source>
        <dbReference type="EMBL" id="KUN62344.1"/>
    </source>
</evidence>
<comment type="caution">
    <text evidence="3">The sequence shown here is derived from an EMBL/GenBank/DDBJ whole genome shotgun (WGS) entry which is preliminary data.</text>
</comment>
<dbReference type="EMBL" id="LMWU01000039">
    <property type="protein sequence ID" value="KUN62344.1"/>
    <property type="molecule type" value="Genomic_DNA"/>
</dbReference>
<keyword evidence="1" id="KW-0812">Transmembrane</keyword>
<name>A0A101RV77_9ACTN</name>